<keyword evidence="2" id="KW-1185">Reference proteome</keyword>
<protein>
    <submittedName>
        <fullName evidence="1">Uncharacterized protein</fullName>
    </submittedName>
</protein>
<dbReference type="EMBL" id="CP144754">
    <property type="protein sequence ID" value="WVZ98510.1"/>
    <property type="molecule type" value="Genomic_DNA"/>
</dbReference>
<organism evidence="1 2">
    <name type="scientific">Paspalum notatum var. saurae</name>
    <dbReference type="NCBI Taxonomy" id="547442"/>
    <lineage>
        <taxon>Eukaryota</taxon>
        <taxon>Viridiplantae</taxon>
        <taxon>Streptophyta</taxon>
        <taxon>Embryophyta</taxon>
        <taxon>Tracheophyta</taxon>
        <taxon>Spermatophyta</taxon>
        <taxon>Magnoliopsida</taxon>
        <taxon>Liliopsida</taxon>
        <taxon>Poales</taxon>
        <taxon>Poaceae</taxon>
        <taxon>PACMAD clade</taxon>
        <taxon>Panicoideae</taxon>
        <taxon>Andropogonodae</taxon>
        <taxon>Paspaleae</taxon>
        <taxon>Paspalinae</taxon>
        <taxon>Paspalum</taxon>
    </lineage>
</organism>
<dbReference type="Proteomes" id="UP001341281">
    <property type="component" value="Chromosome 10"/>
</dbReference>
<name>A0AAQ3UY77_PASNO</name>
<sequence>MAAARSLGVRMASSRAGIASGAAGSIAFHIFNLHMTEQISLSNDSQTNGKTSSFKPIIFQICIADPVTAMKWKPIPIQLCLI</sequence>
<dbReference type="AlphaFoldDB" id="A0AAQ3UY77"/>
<evidence type="ECO:0000313" key="1">
    <source>
        <dbReference type="EMBL" id="WVZ98510.1"/>
    </source>
</evidence>
<accession>A0AAQ3UY77</accession>
<gene>
    <name evidence="1" type="ORF">U9M48_043941</name>
</gene>
<evidence type="ECO:0000313" key="2">
    <source>
        <dbReference type="Proteomes" id="UP001341281"/>
    </source>
</evidence>
<reference evidence="1 2" key="1">
    <citation type="submission" date="2024-02" db="EMBL/GenBank/DDBJ databases">
        <title>High-quality chromosome-scale genome assembly of Pensacola bahiagrass (Paspalum notatum Flugge var. saurae).</title>
        <authorList>
            <person name="Vega J.M."/>
            <person name="Podio M."/>
            <person name="Orjuela J."/>
            <person name="Siena L.A."/>
            <person name="Pessino S.C."/>
            <person name="Combes M.C."/>
            <person name="Mariac C."/>
            <person name="Albertini E."/>
            <person name="Pupilli F."/>
            <person name="Ortiz J.P.A."/>
            <person name="Leblanc O."/>
        </authorList>
    </citation>
    <scope>NUCLEOTIDE SEQUENCE [LARGE SCALE GENOMIC DNA]</scope>
    <source>
        <strain evidence="1">R1</strain>
        <tissue evidence="1">Leaf</tissue>
    </source>
</reference>
<proteinExistence type="predicted"/>